<dbReference type="Gene3D" id="1.10.287.10">
    <property type="entry name" value="S15/NS1, RNA-binding"/>
    <property type="match status" value="1"/>
</dbReference>
<proteinExistence type="predicted"/>
<dbReference type="GO" id="GO:0005840">
    <property type="term" value="C:ribosome"/>
    <property type="evidence" value="ECO:0007669"/>
    <property type="project" value="UniProtKB-KW"/>
</dbReference>
<dbReference type="Gene3D" id="1.20.5.2650">
    <property type="match status" value="1"/>
</dbReference>
<comment type="caution">
    <text evidence="1">The sequence shown here is derived from an EMBL/GenBank/DDBJ whole genome shotgun (WGS) entry which is preliminary data.</text>
</comment>
<sequence length="123" mass="14479">MVLLKRIGPKRMTKVGKLSKEDNIRTYAVRREKENAKPYTKASVNRRKLEHQKEQKAEYDALFGRVAKKKVKVAAVKASYHQNFFRLILIESRIHRLACYYKTEQQIHSTFEYDYATASILIS</sequence>
<name>A0ABR3F9B4_9AGAR</name>
<evidence type="ECO:0000313" key="2">
    <source>
        <dbReference type="Proteomes" id="UP001465976"/>
    </source>
</evidence>
<gene>
    <name evidence="1" type="primary">RPS6_3</name>
    <name evidence="1" type="ORF">V5O48_010222</name>
</gene>
<keyword evidence="1" id="KW-0687">Ribonucleoprotein</keyword>
<keyword evidence="1" id="KW-0689">Ribosomal protein</keyword>
<dbReference type="EMBL" id="JBAHYK010000723">
    <property type="protein sequence ID" value="KAL0571740.1"/>
    <property type="molecule type" value="Genomic_DNA"/>
</dbReference>
<evidence type="ECO:0000313" key="1">
    <source>
        <dbReference type="EMBL" id="KAL0571740.1"/>
    </source>
</evidence>
<accession>A0ABR3F9B4</accession>
<keyword evidence="2" id="KW-1185">Reference proteome</keyword>
<protein>
    <submittedName>
        <fullName evidence="1">40S ribosomal protein S6</fullName>
    </submittedName>
</protein>
<dbReference type="Proteomes" id="UP001465976">
    <property type="component" value="Unassembled WGS sequence"/>
</dbReference>
<reference evidence="1 2" key="1">
    <citation type="submission" date="2024-02" db="EMBL/GenBank/DDBJ databases">
        <title>A draft genome for the cacao thread blight pathogen Marasmius crinis-equi.</title>
        <authorList>
            <person name="Cohen S.P."/>
            <person name="Baruah I.K."/>
            <person name="Amoako-Attah I."/>
            <person name="Bukari Y."/>
            <person name="Meinhardt L.W."/>
            <person name="Bailey B.A."/>
        </authorList>
    </citation>
    <scope>NUCLEOTIDE SEQUENCE [LARGE SCALE GENOMIC DNA]</scope>
    <source>
        <strain evidence="1 2">GH-76</strain>
    </source>
</reference>
<organism evidence="1 2">
    <name type="scientific">Marasmius crinis-equi</name>
    <dbReference type="NCBI Taxonomy" id="585013"/>
    <lineage>
        <taxon>Eukaryota</taxon>
        <taxon>Fungi</taxon>
        <taxon>Dikarya</taxon>
        <taxon>Basidiomycota</taxon>
        <taxon>Agaricomycotina</taxon>
        <taxon>Agaricomycetes</taxon>
        <taxon>Agaricomycetidae</taxon>
        <taxon>Agaricales</taxon>
        <taxon>Marasmiineae</taxon>
        <taxon>Marasmiaceae</taxon>
        <taxon>Marasmius</taxon>
    </lineage>
</organism>